<dbReference type="EMBL" id="AP024233">
    <property type="protein sequence ID" value="BCO09199.1"/>
    <property type="molecule type" value="Genomic_DNA"/>
</dbReference>
<feature type="binding site" evidence="3">
    <location>
        <position position="133"/>
    </location>
    <ligand>
        <name>a divalent metal cation</name>
        <dbReference type="ChEBI" id="CHEBI:60240"/>
    </ligand>
</feature>
<dbReference type="InterPro" id="IPR003509">
    <property type="entry name" value="UPF0102_YraN-like"/>
</dbReference>
<keyword evidence="8" id="KW-1185">Reference proteome</keyword>
<organism evidence="7 8">
    <name type="scientific">Desulfolithobacter dissulfuricans</name>
    <dbReference type="NCBI Taxonomy" id="2795293"/>
    <lineage>
        <taxon>Bacteria</taxon>
        <taxon>Pseudomonadati</taxon>
        <taxon>Thermodesulfobacteriota</taxon>
        <taxon>Desulfobulbia</taxon>
        <taxon>Desulfobulbales</taxon>
        <taxon>Desulfobulbaceae</taxon>
        <taxon>Desulfolithobacter</taxon>
    </lineage>
</organism>
<comment type="function">
    <text evidence="4">Endonuclease that specifically degrades the RNA of RNA-DNA hybrids.</text>
</comment>
<dbReference type="NCBIfam" id="NF009154">
    <property type="entry name" value="PRK12497.3-3"/>
    <property type="match status" value="1"/>
</dbReference>
<dbReference type="InterPro" id="IPR022898">
    <property type="entry name" value="RNase_HII"/>
</dbReference>
<comment type="similarity">
    <text evidence="4">Belongs to the RNase HII family.</text>
</comment>
<proteinExistence type="inferred from homology"/>
<dbReference type="PANTHER" id="PTHR34039">
    <property type="entry name" value="UPF0102 PROTEIN YRAN"/>
    <property type="match status" value="1"/>
</dbReference>
<dbReference type="InterPro" id="IPR011856">
    <property type="entry name" value="tRNA_endonuc-like_dom_sf"/>
</dbReference>
<evidence type="ECO:0000256" key="3">
    <source>
        <dbReference type="PROSITE-ProRule" id="PRU01319"/>
    </source>
</evidence>
<dbReference type="CDD" id="cd20736">
    <property type="entry name" value="PoNe_Nuclease"/>
    <property type="match status" value="1"/>
</dbReference>
<dbReference type="GO" id="GO:0046872">
    <property type="term" value="F:metal ion binding"/>
    <property type="evidence" value="ECO:0007669"/>
    <property type="project" value="UniProtKB-KW"/>
</dbReference>
<sequence length="365" mass="39798">MQSVFESLATARIPDDTYAFERVLHDQGFATIAGVDEAGRGPLAGPVVAGCVVLPPDCCYQRFVDSKKLNSSQREELFSYVHECGARIGVGVVSAREIDAINILQGSLLAMKRAVLDCMDGETRLPIDFLLVDGKFTIPMQLPSKLLSRENPKARPSPQPPLSPRSPGTGSWPAITRPILYIIFSRIKDIPPGTTGGPLPSMVPVPSTGGRSRAYGNSRIRISSGRPLVSAICGEGTMTGPDRRQNLPTGRQGESLAAAYLEKNGYTIICRNYRRRFGEIDIIARHRGFTVFIEVKTRRSGRFGGPLVAVDRRKQQQIYRVAEEYLASHGLQETPARFDVVSVALARDGRVTIDVIENAFEGGTG</sequence>
<dbReference type="AlphaFoldDB" id="A0A915XHY1"/>
<dbReference type="Proteomes" id="UP001063350">
    <property type="component" value="Chromosome"/>
</dbReference>
<feature type="region of interest" description="Disordered" evidence="5">
    <location>
        <begin position="147"/>
        <end position="171"/>
    </location>
</feature>
<dbReference type="PROSITE" id="PS51975">
    <property type="entry name" value="RNASE_H_2"/>
    <property type="match status" value="1"/>
</dbReference>
<keyword evidence="3 4" id="KW-0378">Hydrolase</keyword>
<dbReference type="InterPro" id="IPR036397">
    <property type="entry name" value="RNaseH_sf"/>
</dbReference>
<dbReference type="InterPro" id="IPR011335">
    <property type="entry name" value="Restrct_endonuc-II-like"/>
</dbReference>
<feature type="domain" description="RNase H type-2" evidence="6">
    <location>
        <begin position="30"/>
        <end position="139"/>
    </location>
</feature>
<keyword evidence="3 4" id="KW-0540">Nuclease</keyword>
<dbReference type="SUPFAM" id="SSF52980">
    <property type="entry name" value="Restriction endonuclease-like"/>
    <property type="match status" value="1"/>
</dbReference>
<dbReference type="NCBIfam" id="NF009150">
    <property type="entry name" value="PRK12497.1-3"/>
    <property type="match status" value="1"/>
</dbReference>
<dbReference type="PANTHER" id="PTHR34039:SF1">
    <property type="entry name" value="UPF0102 PROTEIN YRAN"/>
    <property type="match status" value="1"/>
</dbReference>
<dbReference type="GO" id="GO:0003723">
    <property type="term" value="F:RNA binding"/>
    <property type="evidence" value="ECO:0007669"/>
    <property type="project" value="UniProtKB-UniRule"/>
</dbReference>
<dbReference type="InterPro" id="IPR012337">
    <property type="entry name" value="RNaseH-like_sf"/>
</dbReference>
<evidence type="ECO:0000256" key="5">
    <source>
        <dbReference type="SAM" id="MobiDB-lite"/>
    </source>
</evidence>
<comment type="similarity">
    <text evidence="1 2">Belongs to the UPF0102 family.</text>
</comment>
<feature type="region of interest" description="Disordered" evidence="5">
    <location>
        <begin position="193"/>
        <end position="217"/>
    </location>
</feature>
<comment type="catalytic activity">
    <reaction evidence="3 4">
        <text>Endonucleolytic cleavage to 5'-phosphomonoester.</text>
        <dbReference type="EC" id="3.1.26.4"/>
    </reaction>
</comment>
<evidence type="ECO:0000256" key="4">
    <source>
        <dbReference type="RuleBase" id="RU003515"/>
    </source>
</evidence>
<feature type="binding site" evidence="3">
    <location>
        <position position="37"/>
    </location>
    <ligand>
        <name>a divalent metal cation</name>
        <dbReference type="ChEBI" id="CHEBI:60240"/>
    </ligand>
</feature>
<dbReference type="Pfam" id="PF02021">
    <property type="entry name" value="UPF0102"/>
    <property type="match status" value="1"/>
</dbReference>
<dbReference type="GO" id="GO:0006401">
    <property type="term" value="P:RNA catabolic process"/>
    <property type="evidence" value="ECO:0007669"/>
    <property type="project" value="UniProtKB-UniRule"/>
</dbReference>
<dbReference type="Pfam" id="PF01351">
    <property type="entry name" value="RNase_HII"/>
    <property type="match status" value="1"/>
</dbReference>
<dbReference type="Gene3D" id="3.30.420.10">
    <property type="entry name" value="Ribonuclease H-like superfamily/Ribonuclease H"/>
    <property type="match status" value="1"/>
</dbReference>
<feature type="compositionally biased region" description="Pro residues" evidence="5">
    <location>
        <begin position="155"/>
        <end position="164"/>
    </location>
</feature>
<dbReference type="CDD" id="cd07182">
    <property type="entry name" value="RNase_HII_bacteria_HII_like"/>
    <property type="match status" value="1"/>
</dbReference>
<dbReference type="InterPro" id="IPR024567">
    <property type="entry name" value="RNase_HII/HIII_dom"/>
</dbReference>
<gene>
    <name evidence="7" type="ORF">GF1_15750</name>
</gene>
<keyword evidence="3 4" id="KW-0255">Endonuclease</keyword>
<dbReference type="HAMAP" id="MF_00048">
    <property type="entry name" value="UPF0102"/>
    <property type="match status" value="1"/>
</dbReference>
<evidence type="ECO:0000313" key="7">
    <source>
        <dbReference type="EMBL" id="BCO09199.1"/>
    </source>
</evidence>
<reference evidence="7" key="1">
    <citation type="submission" date="2020-12" db="EMBL/GenBank/DDBJ databases">
        <title>Desulfobium dissulfuricans gen. nov., sp. nov., a novel mesophilic, sulfate-reducing bacterium isolated from a deep-sea hydrothermal vent.</title>
        <authorList>
            <person name="Hashimoto Y."/>
            <person name="Tame A."/>
            <person name="Sawayama S."/>
            <person name="Miyazaki J."/>
            <person name="Takai K."/>
            <person name="Nakagawa S."/>
        </authorList>
    </citation>
    <scope>NUCLEOTIDE SEQUENCE</scope>
    <source>
        <strain evidence="7">GF1</strain>
    </source>
</reference>
<dbReference type="Gene3D" id="3.40.1350.10">
    <property type="match status" value="1"/>
</dbReference>
<evidence type="ECO:0000256" key="1">
    <source>
        <dbReference type="ARBA" id="ARBA00006738"/>
    </source>
</evidence>
<dbReference type="NCBIfam" id="TIGR00252">
    <property type="entry name" value="YraN family protein"/>
    <property type="match status" value="1"/>
</dbReference>
<comment type="cofactor">
    <cofactor evidence="3">
        <name>Mn(2+)</name>
        <dbReference type="ChEBI" id="CHEBI:29035"/>
    </cofactor>
    <cofactor evidence="3">
        <name>Mg(2+)</name>
        <dbReference type="ChEBI" id="CHEBI:18420"/>
    </cofactor>
    <text evidence="3">Manganese or magnesium. Binds 1 divalent metal ion per monomer in the absence of substrate. May bind a second metal ion after substrate binding.</text>
</comment>
<accession>A0A915XHY1</accession>
<evidence type="ECO:0000259" key="6">
    <source>
        <dbReference type="PROSITE" id="PS51975"/>
    </source>
</evidence>
<dbReference type="SUPFAM" id="SSF53098">
    <property type="entry name" value="Ribonuclease H-like"/>
    <property type="match status" value="1"/>
</dbReference>
<name>A0A915XHY1_9BACT</name>
<evidence type="ECO:0000256" key="2">
    <source>
        <dbReference type="HAMAP-Rule" id="MF_00048"/>
    </source>
</evidence>
<dbReference type="GO" id="GO:0004523">
    <property type="term" value="F:RNA-DNA hybrid ribonuclease activity"/>
    <property type="evidence" value="ECO:0007669"/>
    <property type="project" value="UniProtKB-UniRule"/>
</dbReference>
<keyword evidence="3" id="KW-0479">Metal-binding</keyword>
<feature type="binding site" evidence="3">
    <location>
        <position position="36"/>
    </location>
    <ligand>
        <name>a divalent metal cation</name>
        <dbReference type="ChEBI" id="CHEBI:60240"/>
    </ligand>
</feature>
<evidence type="ECO:0000313" key="8">
    <source>
        <dbReference type="Proteomes" id="UP001063350"/>
    </source>
</evidence>
<dbReference type="KEGG" id="ddu:GF1_15750"/>
<protein>
    <recommendedName>
        <fullName evidence="2">UPF0102 protein GF1_15750</fullName>
    </recommendedName>
</protein>